<dbReference type="EMBL" id="EU304328">
    <property type="protein sequence ID" value="ABY27847.1"/>
    <property type="molecule type" value="Genomic_DNA"/>
</dbReference>
<evidence type="ECO:0000313" key="2">
    <source>
        <dbReference type="Proteomes" id="UP000203890"/>
    </source>
</evidence>
<name>A9YVW4_9PHYC</name>
<dbReference type="GeneID" id="5845628"/>
<gene>
    <name evidence="1" type="ORF">OtV5_062</name>
</gene>
<sequence length="106" mass="12370">MKFLAQVHTPMYDHNDKMYIRLVIPEKCAQIVQRMHKKEVRDNPLDGRILTVKVPFRYRRVMCEVQGQPVQALTIGSEVEVEVEFMGVWNVGNYSGFSWKLVSIKS</sequence>
<dbReference type="RefSeq" id="YP_001648143.1">
    <property type="nucleotide sequence ID" value="NC_010191.2"/>
</dbReference>
<organism evidence="1 2">
    <name type="scientific">Ostreococcus tauri virus OtV5</name>
    <dbReference type="NCBI Taxonomy" id="1785753"/>
    <lineage>
        <taxon>Viruses</taxon>
        <taxon>Varidnaviria</taxon>
        <taxon>Bamfordvirae</taxon>
        <taxon>Nucleocytoviricota</taxon>
        <taxon>Megaviricetes</taxon>
        <taxon>Algavirales</taxon>
        <taxon>Phycodnaviridae</taxon>
        <taxon>Prasinovirus</taxon>
        <taxon>Prasinovirus ostreotauri</taxon>
    </lineage>
</organism>
<dbReference type="Proteomes" id="UP000203890">
    <property type="component" value="Segment"/>
</dbReference>
<protein>
    <submittedName>
        <fullName evidence="1">Uncharacterized protein</fullName>
    </submittedName>
</protein>
<dbReference type="OrthoDB" id="18701at10239"/>
<dbReference type="KEGG" id="vg:5845628"/>
<keyword evidence="2" id="KW-1185">Reference proteome</keyword>
<accession>A9YVW4</accession>
<proteinExistence type="predicted"/>
<reference evidence="1 2" key="1">
    <citation type="journal article" date="2008" name="PLoS ONE">
        <title>Life-cycle and genome of OtV5, a large DNA virus of the pelagic marine unicellular green alga Ostreococcus tauri.</title>
        <authorList>
            <person name="Derelle E."/>
            <person name="Ferraz C."/>
            <person name="Escande M.L."/>
            <person name="Eychenie S."/>
            <person name="Cooke R."/>
            <person name="Piganeau G."/>
            <person name="Desdevises Y."/>
            <person name="Bellec L."/>
            <person name="Moreau H."/>
            <person name="Grimsley N."/>
        </authorList>
    </citation>
    <scope>NUCLEOTIDE SEQUENCE [LARGE SCALE GENOMIC DNA]</scope>
    <source>
        <strain evidence="1 2">OtV5</strain>
    </source>
</reference>
<evidence type="ECO:0000313" key="1">
    <source>
        <dbReference type="EMBL" id="ABY27847.1"/>
    </source>
</evidence>